<comment type="caution">
    <text evidence="1">The sequence shown here is derived from an EMBL/GenBank/DDBJ whole genome shotgun (WGS) entry which is preliminary data.</text>
</comment>
<accession>A0A6I0EVJ7</accession>
<proteinExistence type="predicted"/>
<reference evidence="1 2" key="1">
    <citation type="submission" date="2019-10" db="EMBL/GenBank/DDBJ databases">
        <title>Whole-genome sequence of the extremophile Heliorestis acidaminivorans DSM 24790.</title>
        <authorList>
            <person name="Kyndt J.A."/>
            <person name="Meyer T.E."/>
        </authorList>
    </citation>
    <scope>NUCLEOTIDE SEQUENCE [LARGE SCALE GENOMIC DNA]</scope>
    <source>
        <strain evidence="1 2">DSM 24790</strain>
    </source>
</reference>
<dbReference type="Proteomes" id="UP000468766">
    <property type="component" value="Unassembled WGS sequence"/>
</dbReference>
<dbReference type="AlphaFoldDB" id="A0A6I0EVJ7"/>
<protein>
    <submittedName>
        <fullName evidence="1">Uncharacterized protein</fullName>
    </submittedName>
</protein>
<evidence type="ECO:0000313" key="1">
    <source>
        <dbReference type="EMBL" id="KAB2951948.1"/>
    </source>
</evidence>
<name>A0A6I0EVJ7_9FIRM</name>
<gene>
    <name evidence="1" type="ORF">F9B85_10340</name>
</gene>
<organism evidence="1 2">
    <name type="scientific">Heliorestis acidaminivorans</name>
    <dbReference type="NCBI Taxonomy" id="553427"/>
    <lineage>
        <taxon>Bacteria</taxon>
        <taxon>Bacillati</taxon>
        <taxon>Bacillota</taxon>
        <taxon>Clostridia</taxon>
        <taxon>Eubacteriales</taxon>
        <taxon>Heliobacteriaceae</taxon>
        <taxon>Heliorestis</taxon>
    </lineage>
</organism>
<keyword evidence="2" id="KW-1185">Reference proteome</keyword>
<sequence length="998" mass="115736">MEYPVIDRRDKKIIKEQIQTLASVYVPEWNINQDGSDVGSALVDLFATMFSDTVESLNRQPFANYVQFLNCIRVKLSPGTPAKGMVTVLLNEGTEPGVYIKKGTQLYVDKGDKDGQILYETQHDCFAVDNQVTHIFCADGFKNIITKPFDYQESIDLPIHLFNDIKYKNLQIHRVYMASEDLLNIRQGAQLEIELQHKVRRTQVQDMAEQLADPSYFRWTILTDQGWKTISEVKASGNRVLLTINEKFPVCNFEEEESRWLSCQFISDSDIPEIWVEDFRLALRAEEVQPEILIYNDLELRNHNILPFGENFTVYDDFYIGCEEVLTKKGSSVTMNFRLTTKRFRPTNPFEQEIEWKMVMNEKDFKKEDPFEITIEEVLWEYWNGDGWARLFFDEKAETMFSHKYEEVQNIQVTFTCPEDTALGYINAHHNYWIRARIRKVQNAYKQNVIYQSPLIESLTFSYQYDQASSSFDHLVIERDLKASKVSFEEHKEVALFQQQKPLEMATYFCLKNPLQGGPITLYFALNKQKERSDLPLRWEYLGLQGGEQQWLPLKLSDETNMLSQSGIVMLTGKSNAVRSTFFAQQGYWIRLVCQEDLISSREKIDLPELQGFHFNTIKIRQQETHLVEYFSIEPHEAGKSCDLLGENILWHEVWIDEEKSLTEQEWLQLIEEGKYQTQEERDDAGRIIRRWIKWKPVEDVLMAEAEERSYMVDEYYGRVFFGNDINGRIPPAGTGDTIRIFYRTSKGEQGNLKAGELNSFADAVPYVNQVYNVEPVLGGTNKESLEKLKRGPSLLSHRHSAVTMDDFTNLVKEADRNIVKVRCLRHQNQQGLREIGAMTIAVLPVFYNKGITYFETIRNRVLEMVKSQGLATISYSNKLYIVETKYLEINMEVKVVVADYNDYHSVLQEVEKNLKAFLDPIQGNHDGKGWSIGEYPNREKLYHVIKQQKKIRRVDGITITSNLMSPEGKEAVDLNNKELFALSVPIGGDIVIDIAVG</sequence>
<dbReference type="RefSeq" id="WP_151620625.1">
    <property type="nucleotide sequence ID" value="NZ_WBXO01000008.1"/>
</dbReference>
<dbReference type="OrthoDB" id="366288at2"/>
<evidence type="ECO:0000313" key="2">
    <source>
        <dbReference type="Proteomes" id="UP000468766"/>
    </source>
</evidence>
<dbReference type="EMBL" id="WBXO01000008">
    <property type="protein sequence ID" value="KAB2951948.1"/>
    <property type="molecule type" value="Genomic_DNA"/>
</dbReference>